<keyword evidence="2" id="KW-1185">Reference proteome</keyword>
<protein>
    <recommendedName>
        <fullName evidence="3">LAGLIDADG homing endonuclease</fullName>
    </recommendedName>
</protein>
<proteinExistence type="predicted"/>
<sequence length="126" mass="14313">MAITKERIFEIINILTGKGLLMKLDKFVLAEKMAFLISIPPESNLAKLLSFCLATKTRHNTSGVEILKLTYELMENPSNLPYWVQDIMGIDLDYSANEWKALGEMGIKDPAEFMAKLYQELAELNL</sequence>
<evidence type="ECO:0000313" key="2">
    <source>
        <dbReference type="Proteomes" id="UP001576774"/>
    </source>
</evidence>
<evidence type="ECO:0008006" key="3">
    <source>
        <dbReference type="Google" id="ProtNLM"/>
    </source>
</evidence>
<dbReference type="Proteomes" id="UP001576774">
    <property type="component" value="Unassembled WGS sequence"/>
</dbReference>
<name>A0ABV4XFR0_9CYAN</name>
<organism evidence="1 2">
    <name type="scientific">Floridaenema aerugineum BLCC-F46</name>
    <dbReference type="NCBI Taxonomy" id="3153654"/>
    <lineage>
        <taxon>Bacteria</taxon>
        <taxon>Bacillati</taxon>
        <taxon>Cyanobacteriota</taxon>
        <taxon>Cyanophyceae</taxon>
        <taxon>Oscillatoriophycideae</taxon>
        <taxon>Aerosakkonematales</taxon>
        <taxon>Aerosakkonemataceae</taxon>
        <taxon>Floridanema</taxon>
        <taxon>Floridanema aerugineum</taxon>
    </lineage>
</organism>
<accession>A0ABV4XFR0</accession>
<gene>
    <name evidence="1" type="ORF">ACE1CC_30495</name>
</gene>
<reference evidence="1 2" key="1">
    <citation type="submission" date="2024-09" db="EMBL/GenBank/DDBJ databases">
        <title>Floridaenema gen nov. (Aerosakkonemataceae, Aerosakkonematales ord. nov., Cyanobacteria) from benthic tropical and subtropical fresh waters, with the description of four new species.</title>
        <authorList>
            <person name="Moretto J.A."/>
            <person name="Berthold D.E."/>
            <person name="Lefler F.W."/>
            <person name="Huang I.-S."/>
            <person name="Laughinghouse H. IV."/>
        </authorList>
    </citation>
    <scope>NUCLEOTIDE SEQUENCE [LARGE SCALE GENOMIC DNA]</scope>
    <source>
        <strain evidence="1 2">BLCC-F46</strain>
    </source>
</reference>
<evidence type="ECO:0000313" key="1">
    <source>
        <dbReference type="EMBL" id="MFB2881202.1"/>
    </source>
</evidence>
<dbReference type="EMBL" id="JBHFNQ010000218">
    <property type="protein sequence ID" value="MFB2881202.1"/>
    <property type="molecule type" value="Genomic_DNA"/>
</dbReference>
<comment type="caution">
    <text evidence="1">The sequence shown here is derived from an EMBL/GenBank/DDBJ whole genome shotgun (WGS) entry which is preliminary data.</text>
</comment>
<dbReference type="RefSeq" id="WP_413274183.1">
    <property type="nucleotide sequence ID" value="NZ_JBHFNQ010000218.1"/>
</dbReference>